<evidence type="ECO:0000256" key="2">
    <source>
        <dbReference type="ARBA" id="ARBA00023015"/>
    </source>
</evidence>
<name>A0ABS3SK04_9CELL</name>
<dbReference type="InterPro" id="IPR013325">
    <property type="entry name" value="RNA_pol_sigma_r2"/>
</dbReference>
<dbReference type="Pfam" id="PF04542">
    <property type="entry name" value="Sigma70_r2"/>
    <property type="match status" value="1"/>
</dbReference>
<dbReference type="Pfam" id="PF20239">
    <property type="entry name" value="DUF6596"/>
    <property type="match status" value="1"/>
</dbReference>
<dbReference type="Proteomes" id="UP000678317">
    <property type="component" value="Unassembled WGS sequence"/>
</dbReference>
<protein>
    <submittedName>
        <fullName evidence="9">RNA polymerase sigma factor</fullName>
    </submittedName>
</protein>
<feature type="region of interest" description="Disordered" evidence="5">
    <location>
        <begin position="1"/>
        <end position="24"/>
    </location>
</feature>
<evidence type="ECO:0000259" key="6">
    <source>
        <dbReference type="Pfam" id="PF04542"/>
    </source>
</evidence>
<dbReference type="InterPro" id="IPR036388">
    <property type="entry name" value="WH-like_DNA-bd_sf"/>
</dbReference>
<gene>
    <name evidence="9" type="ORF">J4035_15615</name>
</gene>
<reference evidence="9 10" key="1">
    <citation type="submission" date="2021-03" db="EMBL/GenBank/DDBJ databases">
        <title>novel species in genus Cellulomonas.</title>
        <authorList>
            <person name="Zhang G."/>
        </authorList>
    </citation>
    <scope>NUCLEOTIDE SEQUENCE [LARGE SCALE GENOMIC DNA]</scope>
    <source>
        <strain evidence="10">zg-ZUI188</strain>
    </source>
</reference>
<feature type="domain" description="RNA polymerase sigma-70 region 2" evidence="6">
    <location>
        <begin position="38"/>
        <end position="100"/>
    </location>
</feature>
<dbReference type="InterPro" id="IPR013324">
    <property type="entry name" value="RNA_pol_sigma_r3/r4-like"/>
</dbReference>
<evidence type="ECO:0000256" key="5">
    <source>
        <dbReference type="SAM" id="MobiDB-lite"/>
    </source>
</evidence>
<dbReference type="Pfam" id="PF08281">
    <property type="entry name" value="Sigma70_r4_2"/>
    <property type="match status" value="1"/>
</dbReference>
<dbReference type="PANTHER" id="PTHR47756">
    <property type="entry name" value="BLL6612 PROTEIN-RELATED"/>
    <property type="match status" value="1"/>
</dbReference>
<keyword evidence="4" id="KW-0804">Transcription</keyword>
<organism evidence="9 10">
    <name type="scientific">Cellulomonas fengjieae</name>
    <dbReference type="NCBI Taxonomy" id="2819978"/>
    <lineage>
        <taxon>Bacteria</taxon>
        <taxon>Bacillati</taxon>
        <taxon>Actinomycetota</taxon>
        <taxon>Actinomycetes</taxon>
        <taxon>Micrococcales</taxon>
        <taxon>Cellulomonadaceae</taxon>
        <taxon>Cellulomonas</taxon>
    </lineage>
</organism>
<dbReference type="PANTHER" id="PTHR47756:SF2">
    <property type="entry name" value="BLL6612 PROTEIN"/>
    <property type="match status" value="1"/>
</dbReference>
<evidence type="ECO:0000256" key="3">
    <source>
        <dbReference type="ARBA" id="ARBA00023082"/>
    </source>
</evidence>
<evidence type="ECO:0000256" key="4">
    <source>
        <dbReference type="ARBA" id="ARBA00023163"/>
    </source>
</evidence>
<keyword evidence="10" id="KW-1185">Reference proteome</keyword>
<feature type="domain" description="RNA polymerase sigma factor 70 region 4 type 2" evidence="7">
    <location>
        <begin position="136"/>
        <end position="186"/>
    </location>
</feature>
<comment type="caution">
    <text evidence="9">The sequence shown here is derived from an EMBL/GenBank/DDBJ whole genome shotgun (WGS) entry which is preliminary data.</text>
</comment>
<accession>A0ABS3SK04</accession>
<evidence type="ECO:0000313" key="9">
    <source>
        <dbReference type="EMBL" id="MBO3086070.1"/>
    </source>
</evidence>
<keyword evidence="3" id="KW-0731">Sigma factor</keyword>
<proteinExistence type="inferred from homology"/>
<dbReference type="Gene3D" id="1.10.10.10">
    <property type="entry name" value="Winged helix-like DNA-binding domain superfamily/Winged helix DNA-binding domain"/>
    <property type="match status" value="1"/>
</dbReference>
<sequence>MPRWSRPRPSSGSRRCSTGSRSGTVDARRTVEVVFRIESPRLVASLTRLVRDVALAEELAQDAFVAALEQWPVSGVPDVPGAWLMVTARHRAIDLVRREQNRGAKYALLASGSADEAGADSIVDEPIGDDLLSLVFLTCHPVLPRESRIALTLRLFGGLTTEEIARAYLVPSPTVGQRISRAKRTLAEAKVPFEVPQADALPERLGSVLEVIYLVFTEGHAATSGPTWVRRDLADEAMRLGRVLAGLLPREPEVHGLVALMELQASRFDARGDGVLLQDQDRRRWDSTLIEHGLRALDRATTLGKPLGPYTLQAAIAARHSRAPTFADTDWEAIVALYDALAQLTRSPVVEVNRAVAILHADGPQAALAAIDAVRHDPRLARYHLLGAVRADVLARLGRGDEAADELESAAALAPTQRERNLLMARAAALTETRVHDVGGY</sequence>
<dbReference type="EMBL" id="JAGFBM010000009">
    <property type="protein sequence ID" value="MBO3086070.1"/>
    <property type="molecule type" value="Genomic_DNA"/>
</dbReference>
<dbReference type="InterPro" id="IPR013249">
    <property type="entry name" value="RNA_pol_sigma70_r4_t2"/>
</dbReference>
<dbReference type="Gene3D" id="1.10.1740.10">
    <property type="match status" value="1"/>
</dbReference>
<evidence type="ECO:0000259" key="7">
    <source>
        <dbReference type="Pfam" id="PF08281"/>
    </source>
</evidence>
<evidence type="ECO:0000256" key="1">
    <source>
        <dbReference type="ARBA" id="ARBA00010641"/>
    </source>
</evidence>
<feature type="compositionally biased region" description="Low complexity" evidence="5">
    <location>
        <begin position="1"/>
        <end position="23"/>
    </location>
</feature>
<dbReference type="InterPro" id="IPR046531">
    <property type="entry name" value="DUF6596"/>
</dbReference>
<evidence type="ECO:0000313" key="10">
    <source>
        <dbReference type="Proteomes" id="UP000678317"/>
    </source>
</evidence>
<dbReference type="SUPFAM" id="SSF88659">
    <property type="entry name" value="Sigma3 and sigma4 domains of RNA polymerase sigma factors"/>
    <property type="match status" value="1"/>
</dbReference>
<comment type="similarity">
    <text evidence="1">Belongs to the sigma-70 factor family. ECF subfamily.</text>
</comment>
<dbReference type="SUPFAM" id="SSF88946">
    <property type="entry name" value="Sigma2 domain of RNA polymerase sigma factors"/>
    <property type="match status" value="1"/>
</dbReference>
<dbReference type="InterPro" id="IPR007627">
    <property type="entry name" value="RNA_pol_sigma70_r2"/>
</dbReference>
<evidence type="ECO:0000259" key="8">
    <source>
        <dbReference type="Pfam" id="PF20239"/>
    </source>
</evidence>
<keyword evidence="2" id="KW-0805">Transcription regulation</keyword>
<feature type="domain" description="DUF6596" evidence="8">
    <location>
        <begin position="204"/>
        <end position="300"/>
    </location>
</feature>